<evidence type="ECO:0000256" key="6">
    <source>
        <dbReference type="ARBA" id="ARBA00023136"/>
    </source>
</evidence>
<evidence type="ECO:0000256" key="7">
    <source>
        <dbReference type="SAM" id="Phobius"/>
    </source>
</evidence>
<feature type="transmembrane region" description="Helical" evidence="7">
    <location>
        <begin position="152"/>
        <end position="170"/>
    </location>
</feature>
<dbReference type="Gene3D" id="1.10.3860.10">
    <property type="entry name" value="Sodium:dicarboxylate symporter"/>
    <property type="match status" value="1"/>
</dbReference>
<feature type="transmembrane region" description="Helical" evidence="7">
    <location>
        <begin position="56"/>
        <end position="73"/>
    </location>
</feature>
<evidence type="ECO:0000256" key="5">
    <source>
        <dbReference type="ARBA" id="ARBA00022989"/>
    </source>
</evidence>
<evidence type="ECO:0000256" key="2">
    <source>
        <dbReference type="ARBA" id="ARBA00022448"/>
    </source>
</evidence>
<organism evidence="8 9">
    <name type="scientific">Candidatus Cetobacterium colombiensis</name>
    <dbReference type="NCBI Taxonomy" id="3073100"/>
    <lineage>
        <taxon>Bacteria</taxon>
        <taxon>Fusobacteriati</taxon>
        <taxon>Fusobacteriota</taxon>
        <taxon>Fusobacteriia</taxon>
        <taxon>Fusobacteriales</taxon>
        <taxon>Fusobacteriaceae</taxon>
        <taxon>Cetobacterium</taxon>
    </lineage>
</organism>
<sequence length="423" mass="45188">MKKLSLTSKIFVSLILGIITGLILHPLKENLFIETYLINFLFNFLGSGFMRAIRMIVVPLVFCSLTVGAAGVEDVRKLGRVGVKILAFYLGTTAVAISLALGLGNLINPGKGIVLSQIVASKVTVGESKPFVDILLGMIPINPAESMAKGDMLQIIVFAIFCGVGISLLGDKVKIIKKGIEEANNLMLKLVELIMKLAPFGVYGLIAKTFTTLGYAAMLPLLKYFLGVVLALILHYFITYQGLLVLIARYNPIKFIKKFASTMVVAFSTSSSNATIPTALKTMQENFGVSKSISSFTIPLGSTINMDGTAIMQGMATVFIAQIYGVELTMGNYITVIFTATLASIGTAGVPGVGLIMLGMVLTEIGLPLDGIALIMGIDRLLDMLRTVVNITGDAVCTLIVAKSESEISEVEDSYEGVETESV</sequence>
<proteinExistence type="predicted"/>
<feature type="transmembrane region" description="Helical" evidence="7">
    <location>
        <begin position="197"/>
        <end position="218"/>
    </location>
</feature>
<protein>
    <submittedName>
        <fullName evidence="8">Dicarboxylate/amino acid:cation symporter</fullName>
    </submittedName>
</protein>
<dbReference type="InterPro" id="IPR001991">
    <property type="entry name" value="Na-dicarboxylate_symporter"/>
</dbReference>
<feature type="transmembrane region" description="Helical" evidence="7">
    <location>
        <begin position="333"/>
        <end position="350"/>
    </location>
</feature>
<dbReference type="EMBL" id="JAVIKH010000011">
    <property type="protein sequence ID" value="MDX8336600.1"/>
    <property type="molecule type" value="Genomic_DNA"/>
</dbReference>
<feature type="transmembrane region" description="Helical" evidence="7">
    <location>
        <begin position="6"/>
        <end position="24"/>
    </location>
</feature>
<dbReference type="Proteomes" id="UP001279681">
    <property type="component" value="Unassembled WGS sequence"/>
</dbReference>
<keyword evidence="6 7" id="KW-0472">Membrane</keyword>
<accession>A0ABU4WAM9</accession>
<evidence type="ECO:0000313" key="9">
    <source>
        <dbReference type="Proteomes" id="UP001279681"/>
    </source>
</evidence>
<comment type="subcellular location">
    <subcellularLocation>
        <location evidence="1">Cell membrane</location>
        <topology evidence="1">Multi-pass membrane protein</topology>
    </subcellularLocation>
</comment>
<keyword evidence="2" id="KW-0813">Transport</keyword>
<keyword evidence="9" id="KW-1185">Reference proteome</keyword>
<name>A0ABU4WAM9_9FUSO</name>
<evidence type="ECO:0000313" key="8">
    <source>
        <dbReference type="EMBL" id="MDX8336600.1"/>
    </source>
</evidence>
<dbReference type="SUPFAM" id="SSF118215">
    <property type="entry name" value="Proton glutamate symport protein"/>
    <property type="match status" value="1"/>
</dbReference>
<gene>
    <name evidence="8" type="ORF">RFV38_08835</name>
</gene>
<dbReference type="Pfam" id="PF00375">
    <property type="entry name" value="SDF"/>
    <property type="match status" value="1"/>
</dbReference>
<keyword evidence="4 7" id="KW-0812">Transmembrane</keyword>
<evidence type="ECO:0000256" key="1">
    <source>
        <dbReference type="ARBA" id="ARBA00004651"/>
    </source>
</evidence>
<dbReference type="InterPro" id="IPR036458">
    <property type="entry name" value="Na:dicarbo_symporter_sf"/>
</dbReference>
<keyword evidence="5 7" id="KW-1133">Transmembrane helix</keyword>
<reference evidence="9" key="1">
    <citation type="submission" date="2023-07" db="EMBL/GenBank/DDBJ databases">
        <authorList>
            <person name="Colorado M.A."/>
            <person name="Villamil L.M."/>
            <person name="Melo J.F."/>
            <person name="Rodriguez J.A."/>
            <person name="Ruiz R.Y."/>
        </authorList>
    </citation>
    <scope>NUCLEOTIDE SEQUENCE [LARGE SCALE GENOMIC DNA]</scope>
    <source>
        <strain evidence="9">C33</strain>
    </source>
</reference>
<dbReference type="PANTHER" id="PTHR42865">
    <property type="entry name" value="PROTON/GLUTAMATE-ASPARTATE SYMPORTER"/>
    <property type="match status" value="1"/>
</dbReference>
<dbReference type="PANTHER" id="PTHR42865:SF7">
    <property type="entry name" value="PROTON_GLUTAMATE-ASPARTATE SYMPORTER"/>
    <property type="match status" value="1"/>
</dbReference>
<evidence type="ECO:0000256" key="4">
    <source>
        <dbReference type="ARBA" id="ARBA00022692"/>
    </source>
</evidence>
<dbReference type="RefSeq" id="WP_320313985.1">
    <property type="nucleotide sequence ID" value="NZ_JAVIKH010000011.1"/>
</dbReference>
<evidence type="ECO:0000256" key="3">
    <source>
        <dbReference type="ARBA" id="ARBA00022475"/>
    </source>
</evidence>
<feature type="transmembrane region" description="Helical" evidence="7">
    <location>
        <begin position="224"/>
        <end position="247"/>
    </location>
</feature>
<comment type="caution">
    <text evidence="8">The sequence shown here is derived from an EMBL/GenBank/DDBJ whole genome shotgun (WGS) entry which is preliminary data.</text>
</comment>
<keyword evidence="3" id="KW-1003">Cell membrane</keyword>
<feature type="transmembrane region" description="Helical" evidence="7">
    <location>
        <begin position="85"/>
        <end position="107"/>
    </location>
</feature>
<feature type="transmembrane region" description="Helical" evidence="7">
    <location>
        <begin position="356"/>
        <end position="378"/>
    </location>
</feature>
<dbReference type="PRINTS" id="PR00173">
    <property type="entry name" value="EDTRNSPORT"/>
</dbReference>